<keyword evidence="4 8" id="KW-0812">Transmembrane</keyword>
<evidence type="ECO:0000313" key="10">
    <source>
        <dbReference type="EMBL" id="RCR71495.1"/>
    </source>
</evidence>
<dbReference type="GO" id="GO:0099621">
    <property type="term" value="F:undecaprenyl-phosphate 4-deoxy-4-formamido-L-arabinose transferase activity"/>
    <property type="evidence" value="ECO:0007669"/>
    <property type="project" value="TreeGrafter"/>
</dbReference>
<dbReference type="SUPFAM" id="SSF53448">
    <property type="entry name" value="Nucleotide-diphospho-sugar transferases"/>
    <property type="match status" value="1"/>
</dbReference>
<feature type="domain" description="Glycosyltransferase 2-like" evidence="9">
    <location>
        <begin position="4"/>
        <end position="162"/>
    </location>
</feature>
<keyword evidence="11" id="KW-1185">Reference proteome</keyword>
<feature type="transmembrane region" description="Helical" evidence="8">
    <location>
        <begin position="203"/>
        <end position="219"/>
    </location>
</feature>
<evidence type="ECO:0000256" key="5">
    <source>
        <dbReference type="ARBA" id="ARBA00022985"/>
    </source>
</evidence>
<keyword evidence="1" id="KW-1003">Cell membrane</keyword>
<comment type="caution">
    <text evidence="10">The sequence shown here is derived from an EMBL/GenBank/DDBJ whole genome shotgun (WGS) entry which is preliminary data.</text>
</comment>
<dbReference type="Pfam" id="PF00535">
    <property type="entry name" value="Glycos_transf_2"/>
    <property type="match status" value="1"/>
</dbReference>
<dbReference type="InterPro" id="IPR050256">
    <property type="entry name" value="Glycosyltransferase_2"/>
</dbReference>
<dbReference type="Proteomes" id="UP000253383">
    <property type="component" value="Unassembled WGS sequence"/>
</dbReference>
<dbReference type="Gene3D" id="3.90.550.10">
    <property type="entry name" value="Spore Coat Polysaccharide Biosynthesis Protein SpsA, Chain A"/>
    <property type="match status" value="1"/>
</dbReference>
<keyword evidence="7 8" id="KW-0472">Membrane</keyword>
<evidence type="ECO:0000256" key="7">
    <source>
        <dbReference type="ARBA" id="ARBA00023136"/>
    </source>
</evidence>
<keyword evidence="6 8" id="KW-1133">Transmembrane helix</keyword>
<dbReference type="PANTHER" id="PTHR48090:SF3">
    <property type="entry name" value="UNDECAPRENYL-PHOSPHATE 4-DEOXY-4-FORMAMIDO-L-ARABINOSE TRANSFERASE"/>
    <property type="match status" value="1"/>
</dbReference>
<dbReference type="PANTHER" id="PTHR48090">
    <property type="entry name" value="UNDECAPRENYL-PHOSPHATE 4-DEOXY-4-FORMAMIDO-L-ARABINOSE TRANSFERASE-RELATED"/>
    <property type="match status" value="1"/>
</dbReference>
<evidence type="ECO:0000313" key="11">
    <source>
        <dbReference type="Proteomes" id="UP000253383"/>
    </source>
</evidence>
<dbReference type="AlphaFoldDB" id="A0A368JVV8"/>
<evidence type="ECO:0000256" key="6">
    <source>
        <dbReference type="ARBA" id="ARBA00022989"/>
    </source>
</evidence>
<proteinExistence type="predicted"/>
<keyword evidence="5" id="KW-0448">Lipopolysaccharide biosynthesis</keyword>
<keyword evidence="2" id="KW-0328">Glycosyltransferase</keyword>
<protein>
    <submittedName>
        <fullName evidence="10">Glycosyltransferase</fullName>
    </submittedName>
</protein>
<reference evidence="10 11" key="1">
    <citation type="submission" date="2018-07" db="EMBL/GenBank/DDBJ databases">
        <title>Genome analysis of Larkinella rosea.</title>
        <authorList>
            <person name="Zhou Z."/>
            <person name="Wang G."/>
        </authorList>
    </citation>
    <scope>NUCLEOTIDE SEQUENCE [LARGE SCALE GENOMIC DNA]</scope>
    <source>
        <strain evidence="11">zzj9</strain>
    </source>
</reference>
<sequence>MLLSVVIPVYNSERTIFPLVECLTYELAAYPFEIVLVNDGSRDASEEICETLAQTFPQVQFISLRKNFGEFQAVMCGLNHARGEYCVIIDDDFQNPPQEIIKLLREAQQGNYDVVYSQYEKKNHVLFRNMGSWLVNRLTTWLLRKPSDLYLSSFKLIRQEVVQEIIQYNGPYPYLDGLIFRTTRNIGRVIVQHHKRQEGDSNYTFQRLISLFLTIFFGYSVQPLRLLTTLGIFMILLSMVAGLAETVGSLLTQHWPATDHLLWVTICLIGGIQLFGMGLLGEYVGRLFMMQSGLPQYVVKSEHFNYDRKPGRVRKYVPSGA</sequence>
<dbReference type="GO" id="GO:0005886">
    <property type="term" value="C:plasma membrane"/>
    <property type="evidence" value="ECO:0007669"/>
    <property type="project" value="TreeGrafter"/>
</dbReference>
<evidence type="ECO:0000256" key="4">
    <source>
        <dbReference type="ARBA" id="ARBA00022692"/>
    </source>
</evidence>
<dbReference type="RefSeq" id="WP_114404027.1">
    <property type="nucleotide sequence ID" value="NZ_QOWE01000001.1"/>
</dbReference>
<dbReference type="InterPro" id="IPR029044">
    <property type="entry name" value="Nucleotide-diphossugar_trans"/>
</dbReference>
<accession>A0A368JVV8</accession>
<evidence type="ECO:0000259" key="9">
    <source>
        <dbReference type="Pfam" id="PF00535"/>
    </source>
</evidence>
<dbReference type="GO" id="GO:0009103">
    <property type="term" value="P:lipopolysaccharide biosynthetic process"/>
    <property type="evidence" value="ECO:0007669"/>
    <property type="project" value="UniProtKB-KW"/>
</dbReference>
<evidence type="ECO:0000256" key="8">
    <source>
        <dbReference type="SAM" id="Phobius"/>
    </source>
</evidence>
<dbReference type="CDD" id="cd04187">
    <property type="entry name" value="DPM1_like_bac"/>
    <property type="match status" value="1"/>
</dbReference>
<feature type="transmembrane region" description="Helical" evidence="8">
    <location>
        <begin position="226"/>
        <end position="248"/>
    </location>
</feature>
<evidence type="ECO:0000256" key="3">
    <source>
        <dbReference type="ARBA" id="ARBA00022679"/>
    </source>
</evidence>
<gene>
    <name evidence="10" type="ORF">DUE52_00755</name>
</gene>
<organism evidence="10 11">
    <name type="scientific">Larkinella punicea</name>
    <dbReference type="NCBI Taxonomy" id="2315727"/>
    <lineage>
        <taxon>Bacteria</taxon>
        <taxon>Pseudomonadati</taxon>
        <taxon>Bacteroidota</taxon>
        <taxon>Cytophagia</taxon>
        <taxon>Cytophagales</taxon>
        <taxon>Spirosomataceae</taxon>
        <taxon>Larkinella</taxon>
    </lineage>
</organism>
<dbReference type="EMBL" id="QOWE01000001">
    <property type="protein sequence ID" value="RCR71495.1"/>
    <property type="molecule type" value="Genomic_DNA"/>
</dbReference>
<dbReference type="InterPro" id="IPR001173">
    <property type="entry name" value="Glyco_trans_2-like"/>
</dbReference>
<evidence type="ECO:0000256" key="1">
    <source>
        <dbReference type="ARBA" id="ARBA00022475"/>
    </source>
</evidence>
<evidence type="ECO:0000256" key="2">
    <source>
        <dbReference type="ARBA" id="ARBA00022676"/>
    </source>
</evidence>
<name>A0A368JVV8_9BACT</name>
<feature type="transmembrane region" description="Helical" evidence="8">
    <location>
        <begin position="260"/>
        <end position="280"/>
    </location>
</feature>
<dbReference type="OrthoDB" id="9807778at2"/>
<keyword evidence="3 10" id="KW-0808">Transferase</keyword>